<sequence length="133" mass="15549">MFFTITNEKEINIIPASYELTSCEIVIKDKYVLLTFCSKEDIQITYELSPDDQSGSAEQIKKTLENFIKNCISKNYVLKINEYPIRNMVLLSWQNDNVEDAENDKAFDSVEFTWHRCIKETKITGKDNNLHIK</sequence>
<protein>
    <submittedName>
        <fullName evidence="1">Uncharacterized protein</fullName>
    </submittedName>
</protein>
<dbReference type="EMBL" id="JAAIPF010000071">
    <property type="protein sequence ID" value="NSF75378.1"/>
    <property type="molecule type" value="Genomic_DNA"/>
</dbReference>
<name>A0ABX2GSJ9_9FIRM</name>
<keyword evidence="2" id="KW-1185">Reference proteome</keyword>
<proteinExistence type="predicted"/>
<evidence type="ECO:0000313" key="1">
    <source>
        <dbReference type="EMBL" id="NSF75378.1"/>
    </source>
</evidence>
<dbReference type="Proteomes" id="UP000822152">
    <property type="component" value="Unassembled WGS sequence"/>
</dbReference>
<comment type="caution">
    <text evidence="1">The sequence shown here is derived from an EMBL/GenBank/DDBJ whole genome shotgun (WGS) entry which is preliminary data.</text>
</comment>
<gene>
    <name evidence="1" type="ORF">G4952_16620</name>
</gene>
<evidence type="ECO:0000313" key="2">
    <source>
        <dbReference type="Proteomes" id="UP000822152"/>
    </source>
</evidence>
<dbReference type="RefSeq" id="WP_173744468.1">
    <property type="nucleotide sequence ID" value="NZ_JAAIPF010000071.1"/>
</dbReference>
<reference evidence="1 2" key="1">
    <citation type="journal article" date="2020" name="Cell Host Microbe">
        <title>Functional and Genomic Variation between Human-Derived Isolates of Lachnospiraceae Reveals Inter- and Intra-Species Diversity.</title>
        <authorList>
            <person name="Sorbara M.T."/>
            <person name="Littmann E.R."/>
            <person name="Fontana E."/>
            <person name="Moody T.U."/>
            <person name="Kohout C.E."/>
            <person name="Gjonbalaj M."/>
            <person name="Eaton V."/>
            <person name="Seok R."/>
            <person name="Leiner I.M."/>
            <person name="Pamer E.G."/>
        </authorList>
    </citation>
    <scope>NUCLEOTIDE SEQUENCE [LARGE SCALE GENOMIC DNA]</scope>
    <source>
        <strain evidence="1 2">MSK.20.11</strain>
    </source>
</reference>
<accession>A0ABX2GSJ9</accession>
<organism evidence="1 2">
    <name type="scientific">Blautia wexlerae</name>
    <dbReference type="NCBI Taxonomy" id="418240"/>
    <lineage>
        <taxon>Bacteria</taxon>
        <taxon>Bacillati</taxon>
        <taxon>Bacillota</taxon>
        <taxon>Clostridia</taxon>
        <taxon>Lachnospirales</taxon>
        <taxon>Lachnospiraceae</taxon>
        <taxon>Blautia</taxon>
    </lineage>
</organism>